<evidence type="ECO:0000256" key="2">
    <source>
        <dbReference type="SAM" id="MobiDB-lite"/>
    </source>
</evidence>
<dbReference type="OMA" id="CFIGWAG"/>
<dbReference type="Gene3D" id="3.40.50.150">
    <property type="entry name" value="Vaccinia Virus protein VP39"/>
    <property type="match status" value="1"/>
</dbReference>
<dbReference type="VEuPathDB" id="FungiDB:SAPIO_CDS0828"/>
<name>A0A084GGM6_PSEDA</name>
<dbReference type="GO" id="GO:0006596">
    <property type="term" value="P:polyamine biosynthetic process"/>
    <property type="evidence" value="ECO:0007669"/>
    <property type="project" value="UniProtKB-KW"/>
</dbReference>
<reference evidence="4 5" key="1">
    <citation type="journal article" date="2014" name="Genome Announc.">
        <title>Draft genome sequence of the pathogenic fungus Scedosporium apiospermum.</title>
        <authorList>
            <person name="Vandeputte P."/>
            <person name="Ghamrawi S."/>
            <person name="Rechenmann M."/>
            <person name="Iltis A."/>
            <person name="Giraud S."/>
            <person name="Fleury M."/>
            <person name="Thornton C."/>
            <person name="Delhaes L."/>
            <person name="Meyer W."/>
            <person name="Papon N."/>
            <person name="Bouchara J.P."/>
        </authorList>
    </citation>
    <scope>NUCLEOTIDE SEQUENCE [LARGE SCALE GENOMIC DNA]</scope>
    <source>
        <strain evidence="4 5">IHEM 14462</strain>
    </source>
</reference>
<protein>
    <submittedName>
        <fullName evidence="4">Spermine/spermidine synthase</fullName>
    </submittedName>
</protein>
<feature type="transmembrane region" description="Helical" evidence="3">
    <location>
        <begin position="50"/>
        <end position="71"/>
    </location>
</feature>
<comment type="caution">
    <text evidence="4">The sequence shown here is derived from an EMBL/GenBank/DDBJ whole genome shotgun (WGS) entry which is preliminary data.</text>
</comment>
<sequence>MPPKSKSSKNPGPAPEGFTPERFEKELQSLATKAQEQTWAKESTERVVRYLVPFLLLTLLGISSTASQQALSPVFGSLPAAVWNSKLTAAACFVGWAGNVFIERALPVGPAKLIPVFAIYAPTVQFFLSQFSGFLTARWGPLVIESLTLFPVTVLTASCVAGLLEGMSLKPLPKFLGDSAPGLVSLLYFKFIENLSLRLFLHYVGRSIFLTRIGLEMILAAIYTVLAPSRLILLTIPAIIHTTFFNYHLPTPTATTALQAKLEADNWLLLDRKESLTGYISVLESVDHGYRVLRCDHSLLGGEWVKFAGPVVAEPIYSVFVMLEAVRLVEVPEPIEDSQAKALVIGLGIGTTPAALIAHGIDTTIVEIDPVVHEFAGKYFQLPEKHTAVIDDAVSYTQKLAKESTEQFDYIVHDVFTGGAEPLPLFTLEFLEGLHALLKPGGVIAINYAGDFLLPAPKMVMQTIRHVFPSCRVFRESEKPSAEEMEESGQDFINAVIFCRKSASDPVAFREPVAGDFLRSRSREMFLVPKHEVDLSEFTTAGDEGVGLLMANGTQELAGEQEKSAVGHWDVMRIVLPAKVWEMW</sequence>
<dbReference type="NCBIfam" id="NF037959">
    <property type="entry name" value="MFS_SpdSyn"/>
    <property type="match status" value="1"/>
</dbReference>
<evidence type="ECO:0000256" key="1">
    <source>
        <dbReference type="ARBA" id="ARBA00023115"/>
    </source>
</evidence>
<feature type="compositionally biased region" description="Low complexity" evidence="2">
    <location>
        <begin position="1"/>
        <end position="11"/>
    </location>
</feature>
<dbReference type="GeneID" id="27718980"/>
<feature type="region of interest" description="Disordered" evidence="2">
    <location>
        <begin position="1"/>
        <end position="21"/>
    </location>
</feature>
<gene>
    <name evidence="4" type="ORF">SAPIO_CDS0828</name>
</gene>
<dbReference type="Proteomes" id="UP000028545">
    <property type="component" value="Unassembled WGS sequence"/>
</dbReference>
<evidence type="ECO:0000313" key="5">
    <source>
        <dbReference type="Proteomes" id="UP000028545"/>
    </source>
</evidence>
<organism evidence="4 5">
    <name type="scientific">Pseudallescheria apiosperma</name>
    <name type="common">Scedosporium apiospermum</name>
    <dbReference type="NCBI Taxonomy" id="563466"/>
    <lineage>
        <taxon>Eukaryota</taxon>
        <taxon>Fungi</taxon>
        <taxon>Dikarya</taxon>
        <taxon>Ascomycota</taxon>
        <taxon>Pezizomycotina</taxon>
        <taxon>Sordariomycetes</taxon>
        <taxon>Hypocreomycetidae</taxon>
        <taxon>Microascales</taxon>
        <taxon>Microascaceae</taxon>
        <taxon>Scedosporium</taxon>
    </lineage>
</organism>
<dbReference type="EMBL" id="JOWA01000033">
    <property type="protein sequence ID" value="KEZ46488.1"/>
    <property type="molecule type" value="Genomic_DNA"/>
</dbReference>
<dbReference type="SUPFAM" id="SSF53335">
    <property type="entry name" value="S-adenosyl-L-methionine-dependent methyltransferases"/>
    <property type="match status" value="1"/>
</dbReference>
<dbReference type="CDD" id="cd02440">
    <property type="entry name" value="AdoMet_MTases"/>
    <property type="match status" value="1"/>
</dbReference>
<evidence type="ECO:0000256" key="3">
    <source>
        <dbReference type="SAM" id="Phobius"/>
    </source>
</evidence>
<keyword evidence="3" id="KW-0812">Transmembrane</keyword>
<dbReference type="PANTHER" id="PTHR43317">
    <property type="entry name" value="THERMOSPERMINE SYNTHASE ACAULIS5"/>
    <property type="match status" value="1"/>
</dbReference>
<feature type="transmembrane region" description="Helical" evidence="3">
    <location>
        <begin position="204"/>
        <end position="226"/>
    </location>
</feature>
<feature type="transmembrane region" description="Helical" evidence="3">
    <location>
        <begin position="175"/>
        <end position="192"/>
    </location>
</feature>
<keyword evidence="5" id="KW-1185">Reference proteome</keyword>
<proteinExistence type="predicted"/>
<feature type="transmembrane region" description="Helical" evidence="3">
    <location>
        <begin position="114"/>
        <end position="136"/>
    </location>
</feature>
<dbReference type="FunFam" id="3.40.50.150:FF:000288">
    <property type="entry name" value="Spermine/spermidine synthase, putative"/>
    <property type="match status" value="1"/>
</dbReference>
<feature type="transmembrane region" description="Helical" evidence="3">
    <location>
        <begin position="142"/>
        <end position="163"/>
    </location>
</feature>
<keyword evidence="3" id="KW-1133">Transmembrane helix</keyword>
<accession>A0A084GGM6</accession>
<keyword evidence="1" id="KW-0620">Polyamine biosynthesis</keyword>
<dbReference type="InterPro" id="IPR029063">
    <property type="entry name" value="SAM-dependent_MTases_sf"/>
</dbReference>
<evidence type="ECO:0000313" key="4">
    <source>
        <dbReference type="EMBL" id="KEZ46488.1"/>
    </source>
</evidence>
<keyword evidence="3" id="KW-0472">Membrane</keyword>
<dbReference type="KEGG" id="sapo:SAPIO_CDS0828"/>
<dbReference type="AlphaFoldDB" id="A0A084GGM6"/>
<dbReference type="Pfam" id="PF01564">
    <property type="entry name" value="Spermine_synth"/>
    <property type="match status" value="1"/>
</dbReference>
<dbReference type="HOGENOM" id="CLU_017511_2_0_1"/>
<dbReference type="PANTHER" id="PTHR43317:SF1">
    <property type="entry name" value="THERMOSPERMINE SYNTHASE ACAULIS5"/>
    <property type="match status" value="1"/>
</dbReference>
<dbReference type="RefSeq" id="XP_016646287.1">
    <property type="nucleotide sequence ID" value="XM_016783521.1"/>
</dbReference>
<dbReference type="OrthoDB" id="2016285at2759"/>